<feature type="region of interest" description="Disordered" evidence="1">
    <location>
        <begin position="235"/>
        <end position="266"/>
    </location>
</feature>
<dbReference type="InterPro" id="IPR036389">
    <property type="entry name" value="RNase_III_sf"/>
</dbReference>
<organism evidence="3 4">
    <name type="scientific">Streblomastix strix</name>
    <dbReference type="NCBI Taxonomy" id="222440"/>
    <lineage>
        <taxon>Eukaryota</taxon>
        <taxon>Metamonada</taxon>
        <taxon>Preaxostyla</taxon>
        <taxon>Oxymonadida</taxon>
        <taxon>Streblomastigidae</taxon>
        <taxon>Streblomastix</taxon>
    </lineage>
</organism>
<feature type="compositionally biased region" description="Polar residues" evidence="1">
    <location>
        <begin position="248"/>
        <end position="265"/>
    </location>
</feature>
<dbReference type="PROSITE" id="PS50142">
    <property type="entry name" value="RNASE_3_2"/>
    <property type="match status" value="1"/>
</dbReference>
<evidence type="ECO:0000256" key="1">
    <source>
        <dbReference type="SAM" id="MobiDB-lite"/>
    </source>
</evidence>
<dbReference type="SUPFAM" id="SSF69065">
    <property type="entry name" value="RNase III domain-like"/>
    <property type="match status" value="1"/>
</dbReference>
<dbReference type="EMBL" id="SNRW01011308">
    <property type="protein sequence ID" value="KAA6375335.1"/>
    <property type="molecule type" value="Genomic_DNA"/>
</dbReference>
<accession>A0A5J4UZZ1</accession>
<evidence type="ECO:0000259" key="2">
    <source>
        <dbReference type="PROSITE" id="PS50142"/>
    </source>
</evidence>
<dbReference type="Pfam" id="PF00636">
    <property type="entry name" value="Ribonuclease_3"/>
    <property type="match status" value="1"/>
</dbReference>
<gene>
    <name evidence="3" type="ORF">EZS28_029139</name>
</gene>
<dbReference type="Gene3D" id="1.10.1520.10">
    <property type="entry name" value="Ribonuclease III domain"/>
    <property type="match status" value="1"/>
</dbReference>
<comment type="caution">
    <text evidence="3">The sequence shown here is derived from an EMBL/GenBank/DDBJ whole genome shotgun (WGS) entry which is preliminary data.</text>
</comment>
<name>A0A5J4UZZ1_9EUKA</name>
<evidence type="ECO:0000313" key="3">
    <source>
        <dbReference type="EMBL" id="KAA6375335.1"/>
    </source>
</evidence>
<evidence type="ECO:0000313" key="4">
    <source>
        <dbReference type="Proteomes" id="UP000324800"/>
    </source>
</evidence>
<dbReference type="GO" id="GO:0006396">
    <property type="term" value="P:RNA processing"/>
    <property type="evidence" value="ECO:0007669"/>
    <property type="project" value="InterPro"/>
</dbReference>
<dbReference type="InterPro" id="IPR000999">
    <property type="entry name" value="RNase_III_dom"/>
</dbReference>
<dbReference type="Proteomes" id="UP000324800">
    <property type="component" value="Unassembled WGS sequence"/>
</dbReference>
<protein>
    <recommendedName>
        <fullName evidence="2">RNase III domain-containing protein</fullName>
    </recommendedName>
</protein>
<feature type="domain" description="RNase III" evidence="2">
    <location>
        <begin position="45"/>
        <end position="140"/>
    </location>
</feature>
<dbReference type="GO" id="GO:0004525">
    <property type="term" value="F:ribonuclease III activity"/>
    <property type="evidence" value="ECO:0007669"/>
    <property type="project" value="InterPro"/>
</dbReference>
<dbReference type="AlphaFoldDB" id="A0A5J4UZZ1"/>
<reference evidence="3 4" key="1">
    <citation type="submission" date="2019-03" db="EMBL/GenBank/DDBJ databases">
        <title>Single cell metagenomics reveals metabolic interactions within the superorganism composed of flagellate Streblomastix strix and complex community of Bacteroidetes bacteria on its surface.</title>
        <authorList>
            <person name="Treitli S.C."/>
            <person name="Kolisko M."/>
            <person name="Husnik F."/>
            <person name="Keeling P."/>
            <person name="Hampl V."/>
        </authorList>
    </citation>
    <scope>NUCLEOTIDE SEQUENCE [LARGE SCALE GENOMIC DNA]</scope>
    <source>
        <strain evidence="3">ST1C</strain>
    </source>
</reference>
<sequence>MKNPSSSSQDQDNPNINIIELLRIARLSLLPDLFRFGEPGFEINEFLGDAVLEDRVSRLIQMRDRNLSSVDQKKLRICCVENRNLIRIFDQLQLFQNFFNDQERNDFEKKLKEIKRKFHSEKIPDKLKADFIESLLGELYEVIKSQCFSRKPFVDLIIDFNIVSQNENVRLAWLLLNSLIELIYACGENTYRELEKQQINSRLHQHPRSQSRDRAFNNQFMMKDYEIQPINIKQKGKSESPGCYKGKGSSQSPIEIDSPDSSHNSPKLLVQQYISPPPPPNAEYFQMVQQSINQSTNQPFAPQGPFITQPNPIQMNQFDQLLIKLKILLVHVICQEIPDNFGQNQQIQQQRETSLQIMMESIKQEDGFREGLENFLSRDENEILAILISKYNTLFNFQ</sequence>
<proteinExistence type="predicted"/>